<dbReference type="PANTHER" id="PTHR48021">
    <property type="match status" value="1"/>
</dbReference>
<feature type="transmembrane region" description="Helical" evidence="7">
    <location>
        <begin position="465"/>
        <end position="485"/>
    </location>
</feature>
<comment type="caution">
    <text evidence="9">The sequence shown here is derived from an EMBL/GenBank/DDBJ whole genome shotgun (WGS) entry which is preliminary data.</text>
</comment>
<dbReference type="SUPFAM" id="SSF103473">
    <property type="entry name" value="MFS general substrate transporter"/>
    <property type="match status" value="1"/>
</dbReference>
<dbReference type="InterPro" id="IPR003663">
    <property type="entry name" value="Sugar/inositol_transpt"/>
</dbReference>
<feature type="transmembrane region" description="Helical" evidence="7">
    <location>
        <begin position="366"/>
        <end position="388"/>
    </location>
</feature>
<feature type="transmembrane region" description="Helical" evidence="7">
    <location>
        <begin position="183"/>
        <end position="203"/>
    </location>
</feature>
<proteinExistence type="predicted"/>
<name>A0AA38MBF5_9CUCU</name>
<feature type="transmembrane region" description="Helical" evidence="7">
    <location>
        <begin position="128"/>
        <end position="144"/>
    </location>
</feature>
<evidence type="ECO:0000256" key="5">
    <source>
        <dbReference type="ARBA" id="ARBA00023180"/>
    </source>
</evidence>
<dbReference type="Proteomes" id="UP001168821">
    <property type="component" value="Unassembled WGS sequence"/>
</dbReference>
<comment type="subcellular location">
    <subcellularLocation>
        <location evidence="1">Membrane</location>
        <topology evidence="1">Multi-pass membrane protein</topology>
    </subcellularLocation>
</comment>
<dbReference type="GO" id="GO:0022857">
    <property type="term" value="F:transmembrane transporter activity"/>
    <property type="evidence" value="ECO:0007669"/>
    <property type="project" value="InterPro"/>
</dbReference>
<dbReference type="InterPro" id="IPR005828">
    <property type="entry name" value="MFS_sugar_transport-like"/>
</dbReference>
<dbReference type="PRINTS" id="PR00171">
    <property type="entry name" value="SUGRTRNSPORT"/>
</dbReference>
<accession>A0AA38MBF5</accession>
<feature type="region of interest" description="Disordered" evidence="6">
    <location>
        <begin position="1"/>
        <end position="38"/>
    </location>
</feature>
<feature type="transmembrane region" description="Helical" evidence="7">
    <location>
        <begin position="400"/>
        <end position="421"/>
    </location>
</feature>
<dbReference type="InterPro" id="IPR036259">
    <property type="entry name" value="MFS_trans_sf"/>
</dbReference>
<evidence type="ECO:0000256" key="7">
    <source>
        <dbReference type="SAM" id="Phobius"/>
    </source>
</evidence>
<feature type="transmembrane region" description="Helical" evidence="7">
    <location>
        <begin position="96"/>
        <end position="116"/>
    </location>
</feature>
<dbReference type="EMBL" id="JALNTZ010000005">
    <property type="protein sequence ID" value="KAJ3650885.1"/>
    <property type="molecule type" value="Genomic_DNA"/>
</dbReference>
<sequence>MDPISLFFGEPNLNNRAEEDGEDEEEAGDPFASTSTKSLSRFEEKNCKNLMPEIAATLIASANNVVVGVGLAYSAILIPQLESEDSDISVTEDELSWIASVVPLVAPLGSIMAGFLMDRFGRLNTLKISVIPGIAAWVLMALAYNVPMLVAARVFTGLAAPLSTSPGVVYISEIASKDLRGSFLGVGPVYVSVGLVLTYLKGWLLNWRLIAWSCNAYTIIPFFLVFFLPESPPWLVSKGKNEKAHKALDWIYKNQPPYRGKTFAEIYLTLLIKEDEQKKIDSKTGDSIIREFLKPTGYKPFLIICGVFLFQQFSGIYIFLFYSVTFFQTVGSDINPYVASIWIGVIRLVISILNTWMLSIFNRRHLMMASAFGMGVCTLISGLFTHWIKTGTTDASWVPVVFLVLYAVSSMVGLLTMPWTMTAELFPMKIRGVAYSVCNSVVNLMMFAAVQNYRNLEWLCGGPAGIQWLFSGVSFGTVVYVFVFLPETHRKKLVEIEEYFKTNTVYVGRRKGGHGGGGRDFGKNKESGGSGNT</sequence>
<reference evidence="9" key="1">
    <citation type="journal article" date="2023" name="G3 (Bethesda)">
        <title>Whole genome assemblies of Zophobas morio and Tenebrio molitor.</title>
        <authorList>
            <person name="Kaur S."/>
            <person name="Stinson S.A."/>
            <person name="diCenzo G.C."/>
        </authorList>
    </citation>
    <scope>NUCLEOTIDE SEQUENCE</scope>
    <source>
        <strain evidence="9">QUZm001</strain>
    </source>
</reference>
<keyword evidence="4 7" id="KW-0472">Membrane</keyword>
<dbReference type="PANTHER" id="PTHR48021:SF24">
    <property type="entry name" value="MAJOR FACILITATOR SUPERFAMILY (MFS) PROFILE DOMAIN-CONTAINING PROTEIN"/>
    <property type="match status" value="1"/>
</dbReference>
<feature type="transmembrane region" description="Helical" evidence="7">
    <location>
        <begin position="209"/>
        <end position="228"/>
    </location>
</feature>
<dbReference type="Pfam" id="PF00083">
    <property type="entry name" value="Sugar_tr"/>
    <property type="match status" value="1"/>
</dbReference>
<evidence type="ECO:0000256" key="3">
    <source>
        <dbReference type="ARBA" id="ARBA00022989"/>
    </source>
</evidence>
<feature type="transmembrane region" description="Helical" evidence="7">
    <location>
        <begin position="54"/>
        <end position="76"/>
    </location>
</feature>
<feature type="transmembrane region" description="Helical" evidence="7">
    <location>
        <begin position="150"/>
        <end position="171"/>
    </location>
</feature>
<evidence type="ECO:0000256" key="2">
    <source>
        <dbReference type="ARBA" id="ARBA00022692"/>
    </source>
</evidence>
<organism evidence="9 10">
    <name type="scientific">Zophobas morio</name>
    <dbReference type="NCBI Taxonomy" id="2755281"/>
    <lineage>
        <taxon>Eukaryota</taxon>
        <taxon>Metazoa</taxon>
        <taxon>Ecdysozoa</taxon>
        <taxon>Arthropoda</taxon>
        <taxon>Hexapoda</taxon>
        <taxon>Insecta</taxon>
        <taxon>Pterygota</taxon>
        <taxon>Neoptera</taxon>
        <taxon>Endopterygota</taxon>
        <taxon>Coleoptera</taxon>
        <taxon>Polyphaga</taxon>
        <taxon>Cucujiformia</taxon>
        <taxon>Tenebrionidae</taxon>
        <taxon>Zophobas</taxon>
    </lineage>
</organism>
<gene>
    <name evidence="9" type="ORF">Zmor_016961</name>
</gene>
<dbReference type="Gene3D" id="1.20.1250.20">
    <property type="entry name" value="MFS general substrate transporter like domains"/>
    <property type="match status" value="1"/>
</dbReference>
<feature type="transmembrane region" description="Helical" evidence="7">
    <location>
        <begin position="334"/>
        <end position="354"/>
    </location>
</feature>
<dbReference type="PROSITE" id="PS50850">
    <property type="entry name" value="MFS"/>
    <property type="match status" value="1"/>
</dbReference>
<feature type="transmembrane region" description="Helical" evidence="7">
    <location>
        <begin position="433"/>
        <end position="453"/>
    </location>
</feature>
<keyword evidence="2 7" id="KW-0812">Transmembrane</keyword>
<feature type="compositionally biased region" description="Acidic residues" evidence="6">
    <location>
        <begin position="19"/>
        <end position="28"/>
    </location>
</feature>
<evidence type="ECO:0000256" key="4">
    <source>
        <dbReference type="ARBA" id="ARBA00023136"/>
    </source>
</evidence>
<dbReference type="AlphaFoldDB" id="A0AA38MBF5"/>
<evidence type="ECO:0000256" key="1">
    <source>
        <dbReference type="ARBA" id="ARBA00004141"/>
    </source>
</evidence>
<dbReference type="InterPro" id="IPR020846">
    <property type="entry name" value="MFS_dom"/>
</dbReference>
<evidence type="ECO:0000313" key="10">
    <source>
        <dbReference type="Proteomes" id="UP001168821"/>
    </source>
</evidence>
<evidence type="ECO:0000259" key="8">
    <source>
        <dbReference type="PROSITE" id="PS50850"/>
    </source>
</evidence>
<feature type="region of interest" description="Disordered" evidence="6">
    <location>
        <begin position="511"/>
        <end position="533"/>
    </location>
</feature>
<dbReference type="FunFam" id="1.20.1250.20:FF:000249">
    <property type="entry name" value="facilitated trehalose transporter Tret1"/>
    <property type="match status" value="1"/>
</dbReference>
<feature type="transmembrane region" description="Helical" evidence="7">
    <location>
        <begin position="300"/>
        <end position="322"/>
    </location>
</feature>
<keyword evidence="10" id="KW-1185">Reference proteome</keyword>
<protein>
    <recommendedName>
        <fullName evidence="8">Major facilitator superfamily (MFS) profile domain-containing protein</fullName>
    </recommendedName>
</protein>
<feature type="domain" description="Major facilitator superfamily (MFS) profile" evidence="8">
    <location>
        <begin position="56"/>
        <end position="489"/>
    </location>
</feature>
<evidence type="ECO:0000256" key="6">
    <source>
        <dbReference type="SAM" id="MobiDB-lite"/>
    </source>
</evidence>
<keyword evidence="5" id="KW-0325">Glycoprotein</keyword>
<evidence type="ECO:0000313" key="9">
    <source>
        <dbReference type="EMBL" id="KAJ3650885.1"/>
    </source>
</evidence>
<dbReference type="InterPro" id="IPR050549">
    <property type="entry name" value="MFS_Trehalose_Transporter"/>
</dbReference>
<dbReference type="GO" id="GO:0016020">
    <property type="term" value="C:membrane"/>
    <property type="evidence" value="ECO:0007669"/>
    <property type="project" value="UniProtKB-SubCell"/>
</dbReference>
<keyword evidence="3 7" id="KW-1133">Transmembrane helix</keyword>